<evidence type="ECO:0000256" key="1">
    <source>
        <dbReference type="ARBA" id="ARBA00004141"/>
    </source>
</evidence>
<dbReference type="InterPro" id="IPR007237">
    <property type="entry name" value="CD20-like"/>
</dbReference>
<evidence type="ECO:0000256" key="6">
    <source>
        <dbReference type="SAM" id="Phobius"/>
    </source>
</evidence>
<dbReference type="GO" id="GO:0016020">
    <property type="term" value="C:membrane"/>
    <property type="evidence" value="ECO:0007669"/>
    <property type="project" value="UniProtKB-SubCell"/>
</dbReference>
<feature type="transmembrane region" description="Helical" evidence="6">
    <location>
        <begin position="46"/>
        <end position="64"/>
    </location>
</feature>
<keyword evidence="5 6" id="KW-0472">Membrane</keyword>
<protein>
    <submittedName>
        <fullName evidence="8">Membrane-spanning 4-domains subfamily A member 12-like isoform X1</fullName>
    </submittedName>
</protein>
<evidence type="ECO:0000256" key="4">
    <source>
        <dbReference type="ARBA" id="ARBA00022989"/>
    </source>
</evidence>
<name>A0A6P7KRQ2_BETSP</name>
<sequence>MPGPVAKDPEGTVVGVSMFPLDQVLAALRFGPIGSTVFKSPMQTDVMAALGTIQVLVGLFNAGLGSGRTSTRPGDLADLRAAYWLGAVYIIAGIVSLISGQFAAACWVGFTALVNIVAAIFAIVGVVLYVIDLGDASLVWICNLSGRSLHDHDGSCVYVAHFAQSLLTAMDITLIVLAVLQLCVCISMAVLCIRALVGLEEEEVEDDFQPMCEDQNQ</sequence>
<proteinExistence type="inferred from homology"/>
<evidence type="ECO:0000313" key="7">
    <source>
        <dbReference type="Proteomes" id="UP000515150"/>
    </source>
</evidence>
<gene>
    <name evidence="8" type="primary">LOC114843143</name>
</gene>
<dbReference type="InParanoid" id="A0A6P7KRQ2"/>
<evidence type="ECO:0000256" key="5">
    <source>
        <dbReference type="ARBA" id="ARBA00023136"/>
    </source>
</evidence>
<feature type="transmembrane region" description="Helical" evidence="6">
    <location>
        <begin position="110"/>
        <end position="131"/>
    </location>
</feature>
<dbReference type="PANTHER" id="PTHR23320">
    <property type="entry name" value="MEMBRANE-SPANNING 4-DOMAINS SUBFAMILY A MS4A -RELATED"/>
    <property type="match status" value="1"/>
</dbReference>
<dbReference type="InterPro" id="IPR030417">
    <property type="entry name" value="MS4A"/>
</dbReference>
<dbReference type="RefSeq" id="XP_028985228.1">
    <property type="nucleotide sequence ID" value="XM_029129395.3"/>
</dbReference>
<evidence type="ECO:0000313" key="8">
    <source>
        <dbReference type="RefSeq" id="XP_028985228.1"/>
    </source>
</evidence>
<feature type="transmembrane region" description="Helical" evidence="6">
    <location>
        <begin position="84"/>
        <end position="104"/>
    </location>
</feature>
<dbReference type="Proteomes" id="UP000515150">
    <property type="component" value="Chromosome 16"/>
</dbReference>
<feature type="transmembrane region" description="Helical" evidence="6">
    <location>
        <begin position="174"/>
        <end position="197"/>
    </location>
</feature>
<comment type="similarity">
    <text evidence="2">Belongs to the MS4A family.</text>
</comment>
<dbReference type="KEGG" id="bspl:114843143"/>
<comment type="subcellular location">
    <subcellularLocation>
        <location evidence="1">Membrane</location>
        <topology evidence="1">Multi-pass membrane protein</topology>
    </subcellularLocation>
</comment>
<keyword evidence="3 6" id="KW-0812">Transmembrane</keyword>
<dbReference type="GeneID" id="114843143"/>
<dbReference type="PANTHER" id="PTHR23320:SF125">
    <property type="entry name" value="TRANSMEMBRANE PROTEIN 176L.1-RELATED"/>
    <property type="match status" value="1"/>
</dbReference>
<keyword evidence="4 6" id="KW-1133">Transmembrane helix</keyword>
<dbReference type="Pfam" id="PF04103">
    <property type="entry name" value="CD20"/>
    <property type="match status" value="1"/>
</dbReference>
<evidence type="ECO:0000256" key="3">
    <source>
        <dbReference type="ARBA" id="ARBA00022692"/>
    </source>
</evidence>
<dbReference type="AlphaFoldDB" id="A0A6P7KRQ2"/>
<accession>A0A6P7KRQ2</accession>
<keyword evidence="7" id="KW-1185">Reference proteome</keyword>
<reference evidence="8" key="1">
    <citation type="submission" date="2025-08" db="UniProtKB">
        <authorList>
            <consortium name="RefSeq"/>
        </authorList>
    </citation>
    <scope>IDENTIFICATION</scope>
</reference>
<evidence type="ECO:0000256" key="2">
    <source>
        <dbReference type="ARBA" id="ARBA00009565"/>
    </source>
</evidence>
<organism evidence="7 8">
    <name type="scientific">Betta splendens</name>
    <name type="common">Siamese fighting fish</name>
    <dbReference type="NCBI Taxonomy" id="158456"/>
    <lineage>
        <taxon>Eukaryota</taxon>
        <taxon>Metazoa</taxon>
        <taxon>Chordata</taxon>
        <taxon>Craniata</taxon>
        <taxon>Vertebrata</taxon>
        <taxon>Euteleostomi</taxon>
        <taxon>Actinopterygii</taxon>
        <taxon>Neopterygii</taxon>
        <taxon>Teleostei</taxon>
        <taxon>Neoteleostei</taxon>
        <taxon>Acanthomorphata</taxon>
        <taxon>Anabantaria</taxon>
        <taxon>Anabantiformes</taxon>
        <taxon>Anabantoidei</taxon>
        <taxon>Osphronemidae</taxon>
        <taxon>Betta</taxon>
    </lineage>
</organism>
<dbReference type="OrthoDB" id="10071849at2759"/>